<keyword evidence="2" id="KW-0732">Signal</keyword>
<organism evidence="3 4">
    <name type="scientific">Trifolium pratense</name>
    <name type="common">Red clover</name>
    <dbReference type="NCBI Taxonomy" id="57577"/>
    <lineage>
        <taxon>Eukaryota</taxon>
        <taxon>Viridiplantae</taxon>
        <taxon>Streptophyta</taxon>
        <taxon>Embryophyta</taxon>
        <taxon>Tracheophyta</taxon>
        <taxon>Spermatophyta</taxon>
        <taxon>Magnoliopsida</taxon>
        <taxon>eudicotyledons</taxon>
        <taxon>Gunneridae</taxon>
        <taxon>Pentapetalae</taxon>
        <taxon>rosids</taxon>
        <taxon>fabids</taxon>
        <taxon>Fabales</taxon>
        <taxon>Fabaceae</taxon>
        <taxon>Papilionoideae</taxon>
        <taxon>50 kb inversion clade</taxon>
        <taxon>NPAAA clade</taxon>
        <taxon>Hologalegina</taxon>
        <taxon>IRL clade</taxon>
        <taxon>Trifolieae</taxon>
        <taxon>Trifolium</taxon>
    </lineage>
</organism>
<dbReference type="Proteomes" id="UP000236291">
    <property type="component" value="Unassembled WGS sequence"/>
</dbReference>
<keyword evidence="1" id="KW-1133">Transmembrane helix</keyword>
<dbReference type="Pfam" id="PF00560">
    <property type="entry name" value="LRR_1"/>
    <property type="match status" value="1"/>
</dbReference>
<sequence>MSMLVSWLCQCFVGFVGSQLASTVFTWGTIAVLPFYTLMVLAPKSELTKKSMESNLPYVVLGALYAYLLFLSWTPETVQLIFASKYLLPELTSIGKMFSSELTLASAWIHLLVVDLFAARNGRSLTRILIGNYLSNNILIGTIPSSLGKLTNLEALDLSLNRLSGKIPQQLAQLTFWSSLRCPSTTSQLLKKCIDHIEPSFSPPSASDDGDNDSESFFELYWNVILIGYVGGLVAGVALGSTFYSDVLVWLKRVIYPFVDCI</sequence>
<accession>A0A2K3NZH1</accession>
<dbReference type="EMBL" id="ASHM01002502">
    <property type="protein sequence ID" value="PNY08421.1"/>
    <property type="molecule type" value="Genomic_DNA"/>
</dbReference>
<dbReference type="SUPFAM" id="SSF52058">
    <property type="entry name" value="L domain-like"/>
    <property type="match status" value="1"/>
</dbReference>
<proteinExistence type="predicted"/>
<dbReference type="InterPro" id="IPR032675">
    <property type="entry name" value="LRR_dom_sf"/>
</dbReference>
<reference evidence="3 4" key="2">
    <citation type="journal article" date="2017" name="Front. Plant Sci.">
        <title>Gene Classification and Mining of Molecular Markers Useful in Red Clover (Trifolium pratense) Breeding.</title>
        <authorList>
            <person name="Istvanek J."/>
            <person name="Dluhosova J."/>
            <person name="Dluhos P."/>
            <person name="Patkova L."/>
            <person name="Nedelnik J."/>
            <person name="Repkova J."/>
        </authorList>
    </citation>
    <scope>NUCLEOTIDE SEQUENCE [LARGE SCALE GENOMIC DNA]</scope>
    <source>
        <strain evidence="4">cv. Tatra</strain>
        <tissue evidence="3">Young leaves</tissue>
    </source>
</reference>
<dbReference type="PANTHER" id="PTHR34543:SF10">
    <property type="entry name" value="NEOXANTHIN SYNTHASE"/>
    <property type="match status" value="1"/>
</dbReference>
<dbReference type="AlphaFoldDB" id="A0A2K3NZH1"/>
<name>A0A2K3NZH1_TRIPR</name>
<feature type="transmembrane region" description="Helical" evidence="1">
    <location>
        <begin position="220"/>
        <end position="244"/>
    </location>
</feature>
<evidence type="ECO:0000256" key="1">
    <source>
        <dbReference type="SAM" id="Phobius"/>
    </source>
</evidence>
<reference evidence="3 4" key="1">
    <citation type="journal article" date="2014" name="Am. J. Bot.">
        <title>Genome assembly and annotation for red clover (Trifolium pratense; Fabaceae).</title>
        <authorList>
            <person name="Istvanek J."/>
            <person name="Jaros M."/>
            <person name="Krenek A."/>
            <person name="Repkova J."/>
        </authorList>
    </citation>
    <scope>NUCLEOTIDE SEQUENCE [LARGE SCALE GENOMIC DNA]</scope>
    <source>
        <strain evidence="4">cv. Tatra</strain>
        <tissue evidence="3">Young leaves</tissue>
    </source>
</reference>
<dbReference type="PANTHER" id="PTHR34543">
    <property type="entry name" value="PROTEIN ABA DEFICIENT 4, CHLOROPLASTIC"/>
    <property type="match status" value="1"/>
</dbReference>
<dbReference type="InterPro" id="IPR025461">
    <property type="entry name" value="ABA4-like"/>
</dbReference>
<comment type="caution">
    <text evidence="3">The sequence shown here is derived from an EMBL/GenBank/DDBJ whole genome shotgun (WGS) entry which is preliminary data.</text>
</comment>
<keyword evidence="1" id="KW-0472">Membrane</keyword>
<protein>
    <submittedName>
        <fullName evidence="3">Uncharacterized protein</fullName>
    </submittedName>
</protein>
<evidence type="ECO:0000313" key="4">
    <source>
        <dbReference type="Proteomes" id="UP000236291"/>
    </source>
</evidence>
<dbReference type="STRING" id="57577.A0A2K3NZH1"/>
<feature type="transmembrane region" description="Helical" evidence="1">
    <location>
        <begin position="94"/>
        <end position="118"/>
    </location>
</feature>
<feature type="transmembrane region" description="Helical" evidence="1">
    <location>
        <begin position="55"/>
        <end position="74"/>
    </location>
</feature>
<dbReference type="Gene3D" id="3.80.10.10">
    <property type="entry name" value="Ribonuclease Inhibitor"/>
    <property type="match status" value="1"/>
</dbReference>
<feature type="transmembrane region" description="Helical" evidence="1">
    <location>
        <begin position="27"/>
        <end position="43"/>
    </location>
</feature>
<gene>
    <name evidence="3" type="ORF">L195_g004943</name>
</gene>
<feature type="chain" id="PRO_5014330513" evidence="2">
    <location>
        <begin position="19"/>
        <end position="262"/>
    </location>
</feature>
<dbReference type="Pfam" id="PF14108">
    <property type="entry name" value="ABA4-like"/>
    <property type="match status" value="1"/>
</dbReference>
<feature type="signal peptide" evidence="2">
    <location>
        <begin position="1"/>
        <end position="18"/>
    </location>
</feature>
<keyword evidence="1" id="KW-0812">Transmembrane</keyword>
<evidence type="ECO:0000313" key="3">
    <source>
        <dbReference type="EMBL" id="PNY08421.1"/>
    </source>
</evidence>
<dbReference type="InterPro" id="IPR001611">
    <property type="entry name" value="Leu-rich_rpt"/>
</dbReference>
<evidence type="ECO:0000256" key="2">
    <source>
        <dbReference type="SAM" id="SignalP"/>
    </source>
</evidence>